<dbReference type="SUPFAM" id="SSF52540">
    <property type="entry name" value="P-loop containing nucleoside triphosphate hydrolases"/>
    <property type="match status" value="1"/>
</dbReference>
<dbReference type="PROSITE" id="PS00676">
    <property type="entry name" value="SIGMA54_INTERACT_2"/>
    <property type="match status" value="1"/>
</dbReference>
<dbReference type="Gene3D" id="3.40.50.510">
    <property type="entry name" value="Phosphotransferase system, mannose-type IIA component"/>
    <property type="match status" value="1"/>
</dbReference>
<dbReference type="InterPro" id="IPR004701">
    <property type="entry name" value="PTS_EIIA_man-typ"/>
</dbReference>
<feature type="domain" description="PRD" evidence="7">
    <location>
        <begin position="786"/>
        <end position="890"/>
    </location>
</feature>
<dbReference type="InterPro" id="IPR011608">
    <property type="entry name" value="PRD"/>
</dbReference>
<name>A0ABS7ATK7_9CLOT</name>
<evidence type="ECO:0000259" key="5">
    <source>
        <dbReference type="PROSITE" id="PS50045"/>
    </source>
</evidence>
<dbReference type="InterPro" id="IPR036634">
    <property type="entry name" value="PRD_sf"/>
</dbReference>
<dbReference type="Gene3D" id="3.40.50.300">
    <property type="entry name" value="P-loop containing nucleotide triphosphate hydrolases"/>
    <property type="match status" value="1"/>
</dbReference>
<dbReference type="RefSeq" id="WP_219780912.1">
    <property type="nucleotide sequence ID" value="NZ_JAHXPT010000014.1"/>
</dbReference>
<dbReference type="EMBL" id="JAHXPT010000014">
    <property type="protein sequence ID" value="MBW6411448.1"/>
    <property type="molecule type" value="Genomic_DNA"/>
</dbReference>
<feature type="domain" description="PRD" evidence="7">
    <location>
        <begin position="515"/>
        <end position="620"/>
    </location>
</feature>
<evidence type="ECO:0000256" key="3">
    <source>
        <dbReference type="ARBA" id="ARBA00022840"/>
    </source>
</evidence>
<dbReference type="InterPro" id="IPR036390">
    <property type="entry name" value="WH_DNA-bd_sf"/>
</dbReference>
<dbReference type="InterPro" id="IPR025943">
    <property type="entry name" value="Sigma_54_int_dom_ATP-bd_2"/>
</dbReference>
<accession>A0ABS7ATK7</accession>
<dbReference type="PROSITE" id="PS51372">
    <property type="entry name" value="PRD_2"/>
    <property type="match status" value="2"/>
</dbReference>
<protein>
    <submittedName>
        <fullName evidence="8">Sigma 54-interacting transcriptional regulator</fullName>
    </submittedName>
</protein>
<dbReference type="Proteomes" id="UP001519921">
    <property type="component" value="Unassembled WGS sequence"/>
</dbReference>
<dbReference type="PROSITE" id="PS51096">
    <property type="entry name" value="PTS_EIIA_TYPE_4"/>
    <property type="match status" value="1"/>
</dbReference>
<keyword evidence="9" id="KW-1185">Reference proteome</keyword>
<reference evidence="8 9" key="1">
    <citation type="submission" date="2021-07" db="EMBL/GenBank/DDBJ databases">
        <title>Clostridium weizhouense sp. nov., an anaerobic bacterium isolated from activated sludge of Petroleum wastewater.</title>
        <authorList>
            <person name="Li Q."/>
        </authorList>
    </citation>
    <scope>NUCLEOTIDE SEQUENCE [LARGE SCALE GENOMIC DNA]</scope>
    <source>
        <strain evidence="8 9">YB-6</strain>
    </source>
</reference>
<dbReference type="Pfam" id="PF00874">
    <property type="entry name" value="PRD"/>
    <property type="match status" value="2"/>
</dbReference>
<keyword evidence="4" id="KW-0238">DNA-binding</keyword>
<comment type="caution">
    <text evidence="8">The sequence shown here is derived from an EMBL/GenBank/DDBJ whole genome shotgun (WGS) entry which is preliminary data.</text>
</comment>
<feature type="domain" description="PTS EIIA type-4" evidence="6">
    <location>
        <begin position="621"/>
        <end position="755"/>
    </location>
</feature>
<dbReference type="InterPro" id="IPR036662">
    <property type="entry name" value="PTS_EIIA_man-typ_sf"/>
</dbReference>
<dbReference type="Gene3D" id="1.10.1790.10">
    <property type="entry name" value="PRD domain"/>
    <property type="match status" value="2"/>
</dbReference>
<keyword evidence="1" id="KW-0808">Transferase</keyword>
<organism evidence="8 9">
    <name type="scientific">Clostridium weizhouense</name>
    <dbReference type="NCBI Taxonomy" id="2859781"/>
    <lineage>
        <taxon>Bacteria</taxon>
        <taxon>Bacillati</taxon>
        <taxon>Bacillota</taxon>
        <taxon>Clostridia</taxon>
        <taxon>Eubacteriales</taxon>
        <taxon>Clostridiaceae</taxon>
        <taxon>Clostridium</taxon>
    </lineage>
</organism>
<keyword evidence="3" id="KW-0067">ATP-binding</keyword>
<gene>
    <name evidence="8" type="ORF">KYD98_15260</name>
</gene>
<proteinExistence type="predicted"/>
<evidence type="ECO:0000256" key="1">
    <source>
        <dbReference type="ARBA" id="ARBA00022679"/>
    </source>
</evidence>
<evidence type="ECO:0000259" key="7">
    <source>
        <dbReference type="PROSITE" id="PS51372"/>
    </source>
</evidence>
<evidence type="ECO:0000313" key="8">
    <source>
        <dbReference type="EMBL" id="MBW6411448.1"/>
    </source>
</evidence>
<evidence type="ECO:0000313" key="9">
    <source>
        <dbReference type="Proteomes" id="UP001519921"/>
    </source>
</evidence>
<dbReference type="InterPro" id="IPR003593">
    <property type="entry name" value="AAA+_ATPase"/>
</dbReference>
<dbReference type="Pfam" id="PF03610">
    <property type="entry name" value="EIIA-man"/>
    <property type="match status" value="1"/>
</dbReference>
<sequence length="890" mass="101721">MFDNYGPKNKLNRKERVYEKLKNLTKTIDFYKDFDKKIGFEASYIAKELSISRNNVSKELNCLVTEGMAVKIQGKPVLYLDKVCLELKFGITIREPVITQYSDLHKMLIKEVNIKEIKENKDIKSNEELEKNKEKVSNYKKTIFKSIIGSEDSLKSQIKQAKATILYPPNGLHTLLIGPTGVGKTTFAEAMYIYAIEAGKLTKDSPYIIFNCADYAENSQLLLSHLFGHVKGAFTGASSEKKGLVDQADGGILFLDEVHRLSPEGQEMLFSLMDRGSYRRLGESENTRKANILFIAATTEDPKSSILGTFLRRIPVTISLPSLDKRSLKERMELICQFFKNESIKIKAPLKVSKEVLKVLLLYKCPGNIGQLKNDIQLICANAFVEYITEEHEYVYVKLSQLSQRFKEGLFAIEDKRQELSKYFNLNDFESITFNGQSEELENNLNSLLVYENNNTEEDFYDLMLQKAQKFYADGLSVRQIRENIVNQIQYRFNNSSSIEKSEDLRLDKEVLSKIVTPEIVNIIKESFIENKDFCINNIDTKLIYSLALHVETLLERLRTGNLVIYPKSEDNYKNYAQEYYVASLIKSKIEDKFFVKIPNDELAFITMLLHSVNTKKEHGNIQVLVIAHGYGTATNMVEVAKTLLGYECLHALDMPLEEKVEVTLERAINIARKIDKGSGILLLVDMGSLTTFGDIITEKTGIETRTIKMVSTPMVIEAARKAMTSNIGMDMLVDNIESVSSLIGERVKVNTEKISSDNLRLGVKYKNINWKKHIIKILEEALTFLNVQKASEILNQVLEKIAKECNNKIDDSLYIKFLFHCSCMIERVIRNESLPYKKFLTIKISKSKLFNIVKNNFELVEEVFGILIPDSELAYIVEMIDISFNIIEI</sequence>
<keyword evidence="2" id="KW-0547">Nucleotide-binding</keyword>
<evidence type="ECO:0000256" key="4">
    <source>
        <dbReference type="ARBA" id="ARBA00023125"/>
    </source>
</evidence>
<dbReference type="CDD" id="cd00009">
    <property type="entry name" value="AAA"/>
    <property type="match status" value="1"/>
</dbReference>
<dbReference type="InterPro" id="IPR002078">
    <property type="entry name" value="Sigma_54_int"/>
</dbReference>
<dbReference type="SUPFAM" id="SSF46785">
    <property type="entry name" value="Winged helix' DNA-binding domain"/>
    <property type="match status" value="1"/>
</dbReference>
<dbReference type="SUPFAM" id="SSF63520">
    <property type="entry name" value="PTS-regulatory domain, PRD"/>
    <property type="match status" value="2"/>
</dbReference>
<dbReference type="PANTHER" id="PTHR32071:SF38">
    <property type="entry name" value="PSP OPERON TRANSCRIPTIONAL ACTIVATOR"/>
    <property type="match status" value="1"/>
</dbReference>
<dbReference type="Pfam" id="PF00158">
    <property type="entry name" value="Sigma54_activat"/>
    <property type="match status" value="1"/>
</dbReference>
<evidence type="ECO:0000256" key="2">
    <source>
        <dbReference type="ARBA" id="ARBA00022741"/>
    </source>
</evidence>
<dbReference type="SMART" id="SM00382">
    <property type="entry name" value="AAA"/>
    <property type="match status" value="1"/>
</dbReference>
<dbReference type="InterPro" id="IPR027417">
    <property type="entry name" value="P-loop_NTPase"/>
</dbReference>
<dbReference type="PANTHER" id="PTHR32071">
    <property type="entry name" value="TRANSCRIPTIONAL REGULATORY PROTEIN"/>
    <property type="match status" value="1"/>
</dbReference>
<evidence type="ECO:0000259" key="6">
    <source>
        <dbReference type="PROSITE" id="PS51096"/>
    </source>
</evidence>
<dbReference type="SUPFAM" id="SSF53062">
    <property type="entry name" value="PTS system fructose IIA component-like"/>
    <property type="match status" value="1"/>
</dbReference>
<feature type="domain" description="Sigma-54 factor interaction" evidence="5">
    <location>
        <begin position="147"/>
        <end position="381"/>
    </location>
</feature>
<dbReference type="PROSITE" id="PS50045">
    <property type="entry name" value="SIGMA54_INTERACT_4"/>
    <property type="match status" value="1"/>
</dbReference>